<reference evidence="7" key="1">
    <citation type="submission" date="2015-01" db="EMBL/GenBank/DDBJ databases">
        <authorList>
            <person name="Paterson Steve"/>
        </authorList>
    </citation>
    <scope>NUCLEOTIDE SEQUENCE [LARGE SCALE GENOMIC DNA]</scope>
    <source>
        <strain evidence="7">OBR1</strain>
    </source>
</reference>
<proteinExistence type="inferred from homology"/>
<dbReference type="InterPro" id="IPR001638">
    <property type="entry name" value="Solute-binding_3/MltF_N"/>
</dbReference>
<dbReference type="GO" id="GO:0006865">
    <property type="term" value="P:amino acid transport"/>
    <property type="evidence" value="ECO:0007669"/>
    <property type="project" value="TreeGrafter"/>
</dbReference>
<dbReference type="PANTHER" id="PTHR30085">
    <property type="entry name" value="AMINO ACID ABC TRANSPORTER PERMEASE"/>
    <property type="match status" value="1"/>
</dbReference>
<evidence type="ECO:0000259" key="5">
    <source>
        <dbReference type="SMART" id="SM00062"/>
    </source>
</evidence>
<dbReference type="SMART" id="SM00062">
    <property type="entry name" value="PBPb"/>
    <property type="match status" value="1"/>
</dbReference>
<dbReference type="SUPFAM" id="SSF53850">
    <property type="entry name" value="Periplasmic binding protein-like II"/>
    <property type="match status" value="1"/>
</dbReference>
<dbReference type="InterPro" id="IPR051455">
    <property type="entry name" value="Bact_solute-bind_prot3"/>
</dbReference>
<feature type="signal peptide" evidence="4">
    <location>
        <begin position="1"/>
        <end position="25"/>
    </location>
</feature>
<dbReference type="Pfam" id="PF00497">
    <property type="entry name" value="SBP_bac_3"/>
    <property type="match status" value="1"/>
</dbReference>
<dbReference type="Gene3D" id="3.40.190.10">
    <property type="entry name" value="Periplasmic binding protein-like II"/>
    <property type="match status" value="2"/>
</dbReference>
<dbReference type="OrthoDB" id="5363083at2"/>
<keyword evidence="3 4" id="KW-0732">Signal</keyword>
<dbReference type="GO" id="GO:0005576">
    <property type="term" value="C:extracellular region"/>
    <property type="evidence" value="ECO:0007669"/>
    <property type="project" value="TreeGrafter"/>
</dbReference>
<protein>
    <submittedName>
        <fullName evidence="6">ABC amino acid transporter, periplasmic ligand binding protein</fullName>
    </submittedName>
</protein>
<dbReference type="AlphaFoldDB" id="A0A0G4JUC5"/>
<dbReference type="EMBL" id="CGIG01000001">
    <property type="protein sequence ID" value="CPR15847.1"/>
    <property type="molecule type" value="Genomic_DNA"/>
</dbReference>
<evidence type="ECO:0000256" key="2">
    <source>
        <dbReference type="ARBA" id="ARBA00022448"/>
    </source>
</evidence>
<feature type="chain" id="PRO_5005194353" evidence="4">
    <location>
        <begin position="26"/>
        <end position="278"/>
    </location>
</feature>
<evidence type="ECO:0000256" key="3">
    <source>
        <dbReference type="ARBA" id="ARBA00022729"/>
    </source>
</evidence>
<evidence type="ECO:0000256" key="1">
    <source>
        <dbReference type="ARBA" id="ARBA00010333"/>
    </source>
</evidence>
<evidence type="ECO:0000256" key="4">
    <source>
        <dbReference type="SAM" id="SignalP"/>
    </source>
</evidence>
<feature type="domain" description="Solute-binding protein family 3/N-terminal" evidence="5">
    <location>
        <begin position="40"/>
        <end position="257"/>
    </location>
</feature>
<gene>
    <name evidence="6" type="ORF">BN1221_01749c</name>
</gene>
<accession>A0A0G4JUC5</accession>
<comment type="similarity">
    <text evidence="1">Belongs to the bacterial solute-binding protein 3 family.</text>
</comment>
<dbReference type="GO" id="GO:0030288">
    <property type="term" value="C:outer membrane-bounded periplasmic space"/>
    <property type="evidence" value="ECO:0007669"/>
    <property type="project" value="TreeGrafter"/>
</dbReference>
<evidence type="ECO:0000313" key="7">
    <source>
        <dbReference type="Proteomes" id="UP000044377"/>
    </source>
</evidence>
<dbReference type="STRING" id="1109412.BN1221_01749c"/>
<sequence length="278" mass="30654">MNLPLKTSRCVLFTAIALSSFPLFSAELPPAPPSIIAKGVLKAGVRCDQPPYGFIDATRSPAGVEVDMARQIAQWVFGDAAKLDLTCVTAENRVSQLAAGRVDLLIATLGITPERERVIDFSKPYRWGESGVLVKQGSPLKKVADLAGHIVATPKGSVQAQWFEENMPTVTTLRLNSSSDSLQALKQGRADAYAHDGATLKMLTTKDTSVYMLDDAYQYSNTGIGLRKNEPQWKAFIDASIDKMRRDDLFRQWINQSVPQEITGYYINMFQNPRPDGK</sequence>
<dbReference type="RefSeq" id="WP_048636977.1">
    <property type="nucleotide sequence ID" value="NZ_CGIG01000001.1"/>
</dbReference>
<dbReference type="Proteomes" id="UP000044377">
    <property type="component" value="Unassembled WGS sequence"/>
</dbReference>
<keyword evidence="7" id="KW-1185">Reference proteome</keyword>
<keyword evidence="2" id="KW-0813">Transport</keyword>
<evidence type="ECO:0000313" key="6">
    <source>
        <dbReference type="EMBL" id="CPR15847.1"/>
    </source>
</evidence>
<dbReference type="PANTHER" id="PTHR30085:SF6">
    <property type="entry name" value="ABC TRANSPORTER GLUTAMINE-BINDING PROTEIN GLNH"/>
    <property type="match status" value="1"/>
</dbReference>
<name>A0A0G4JUC5_9GAMM</name>
<organism evidence="6 7">
    <name type="scientific">Brenneria goodwinii</name>
    <dbReference type="NCBI Taxonomy" id="1109412"/>
    <lineage>
        <taxon>Bacteria</taxon>
        <taxon>Pseudomonadati</taxon>
        <taxon>Pseudomonadota</taxon>
        <taxon>Gammaproteobacteria</taxon>
        <taxon>Enterobacterales</taxon>
        <taxon>Pectobacteriaceae</taxon>
        <taxon>Brenneria</taxon>
    </lineage>
</organism>